<feature type="transmembrane region" description="Helical" evidence="8">
    <location>
        <begin position="120"/>
        <end position="141"/>
    </location>
</feature>
<keyword evidence="7 8" id="KW-0472">Membrane</keyword>
<dbReference type="PROSITE" id="PS50850">
    <property type="entry name" value="MFS"/>
    <property type="match status" value="1"/>
</dbReference>
<feature type="transmembrane region" description="Helical" evidence="8">
    <location>
        <begin position="94"/>
        <end position="114"/>
    </location>
</feature>
<feature type="domain" description="Major facilitator superfamily (MFS) profile" evidence="9">
    <location>
        <begin position="25"/>
        <end position="462"/>
    </location>
</feature>
<feature type="transmembrane region" description="Helical" evidence="8">
    <location>
        <begin position="63"/>
        <end position="82"/>
    </location>
</feature>
<feature type="transmembrane region" description="Helical" evidence="8">
    <location>
        <begin position="413"/>
        <end position="432"/>
    </location>
</feature>
<dbReference type="GO" id="GO:0005886">
    <property type="term" value="C:plasma membrane"/>
    <property type="evidence" value="ECO:0007669"/>
    <property type="project" value="UniProtKB-SubCell"/>
</dbReference>
<evidence type="ECO:0000313" key="11">
    <source>
        <dbReference type="Proteomes" id="UP000614996"/>
    </source>
</evidence>
<feature type="transmembrane region" description="Helical" evidence="8">
    <location>
        <begin position="269"/>
        <end position="293"/>
    </location>
</feature>
<feature type="transmembrane region" description="Helical" evidence="8">
    <location>
        <begin position="21"/>
        <end position="43"/>
    </location>
</feature>
<dbReference type="PANTHER" id="PTHR42718:SF9">
    <property type="entry name" value="MAJOR FACILITATOR SUPERFAMILY MULTIDRUG TRANSPORTER MFSC"/>
    <property type="match status" value="1"/>
</dbReference>
<keyword evidence="3" id="KW-0813">Transport</keyword>
<dbReference type="Proteomes" id="UP000614996">
    <property type="component" value="Unassembled WGS sequence"/>
</dbReference>
<comment type="similarity">
    <text evidence="2">Belongs to the major facilitator superfamily. EmrB family.</text>
</comment>
<feature type="transmembrane region" description="Helical" evidence="8">
    <location>
        <begin position="366"/>
        <end position="392"/>
    </location>
</feature>
<evidence type="ECO:0000256" key="1">
    <source>
        <dbReference type="ARBA" id="ARBA00004651"/>
    </source>
</evidence>
<organism evidence="10 11">
    <name type="scientific">Actinocatenispora comari</name>
    <dbReference type="NCBI Taxonomy" id="2807577"/>
    <lineage>
        <taxon>Bacteria</taxon>
        <taxon>Bacillati</taxon>
        <taxon>Actinomycetota</taxon>
        <taxon>Actinomycetes</taxon>
        <taxon>Micromonosporales</taxon>
        <taxon>Micromonosporaceae</taxon>
        <taxon>Actinocatenispora</taxon>
    </lineage>
</organism>
<comment type="caution">
    <text evidence="10">The sequence shown here is derived from an EMBL/GenBank/DDBJ whole genome shotgun (WGS) entry which is preliminary data.</text>
</comment>
<feature type="transmembrane region" description="Helical" evidence="8">
    <location>
        <begin position="153"/>
        <end position="173"/>
    </location>
</feature>
<name>A0A8J4EHS9_9ACTN</name>
<accession>A0A8J4EHS9</accession>
<keyword evidence="6 8" id="KW-1133">Transmembrane helix</keyword>
<dbReference type="SUPFAM" id="SSF103473">
    <property type="entry name" value="MFS general substrate transporter"/>
    <property type="match status" value="1"/>
</dbReference>
<evidence type="ECO:0000256" key="7">
    <source>
        <dbReference type="ARBA" id="ARBA00023136"/>
    </source>
</evidence>
<dbReference type="RefSeq" id="WP_207122972.1">
    <property type="nucleotide sequence ID" value="NZ_BOPO01000006.1"/>
</dbReference>
<dbReference type="CDD" id="cd17321">
    <property type="entry name" value="MFS_MMR_MDR_like"/>
    <property type="match status" value="1"/>
</dbReference>
<reference evidence="11" key="1">
    <citation type="journal article" date="2021" name="Int. J. Syst. Evol. Microbiol.">
        <title>Actinocatenispora comari sp. nov., an endophytic actinomycete isolated from aerial parts of Comarum salesowianum.</title>
        <authorList>
            <person name="Oyunbileg N."/>
            <person name="Iizaka Y."/>
            <person name="Hamada M."/>
            <person name="Davaapurev B.O."/>
            <person name="Fukumoto A."/>
            <person name="Tsetseg B."/>
            <person name="Kato F."/>
            <person name="Tamura T."/>
            <person name="Batkhuu J."/>
            <person name="Anzai Y."/>
        </authorList>
    </citation>
    <scope>NUCLEOTIDE SEQUENCE [LARGE SCALE GENOMIC DNA]</scope>
    <source>
        <strain evidence="11">NUM-2625</strain>
    </source>
</reference>
<dbReference type="GO" id="GO:0022857">
    <property type="term" value="F:transmembrane transporter activity"/>
    <property type="evidence" value="ECO:0007669"/>
    <property type="project" value="InterPro"/>
</dbReference>
<dbReference type="InterPro" id="IPR004638">
    <property type="entry name" value="EmrB-like"/>
</dbReference>
<protein>
    <submittedName>
        <fullName evidence="10">MFS transporter</fullName>
    </submittedName>
</protein>
<dbReference type="NCBIfam" id="TIGR00711">
    <property type="entry name" value="efflux_EmrB"/>
    <property type="match status" value="1"/>
</dbReference>
<feature type="transmembrane region" description="Helical" evidence="8">
    <location>
        <begin position="438"/>
        <end position="459"/>
    </location>
</feature>
<dbReference type="PANTHER" id="PTHR42718">
    <property type="entry name" value="MAJOR FACILITATOR SUPERFAMILY MULTIDRUG TRANSPORTER MFSC"/>
    <property type="match status" value="1"/>
</dbReference>
<feature type="transmembrane region" description="Helical" evidence="8">
    <location>
        <begin position="305"/>
        <end position="329"/>
    </location>
</feature>
<keyword evidence="5 8" id="KW-0812">Transmembrane</keyword>
<dbReference type="Pfam" id="PF07690">
    <property type="entry name" value="MFS_1"/>
    <property type="match status" value="1"/>
</dbReference>
<comment type="subcellular location">
    <subcellularLocation>
        <location evidence="1">Cell membrane</location>
        <topology evidence="1">Multi-pass membrane protein</topology>
    </subcellularLocation>
</comment>
<dbReference type="InterPro" id="IPR020846">
    <property type="entry name" value="MFS_dom"/>
</dbReference>
<dbReference type="Gene3D" id="1.20.1720.10">
    <property type="entry name" value="Multidrug resistance protein D"/>
    <property type="match status" value="1"/>
</dbReference>
<keyword evidence="11" id="KW-1185">Reference proteome</keyword>
<proteinExistence type="inferred from homology"/>
<evidence type="ECO:0000256" key="6">
    <source>
        <dbReference type="ARBA" id="ARBA00022989"/>
    </source>
</evidence>
<feature type="transmembrane region" description="Helical" evidence="8">
    <location>
        <begin position="179"/>
        <end position="196"/>
    </location>
</feature>
<dbReference type="InterPro" id="IPR036259">
    <property type="entry name" value="MFS_trans_sf"/>
</dbReference>
<evidence type="ECO:0000259" key="9">
    <source>
        <dbReference type="PROSITE" id="PS50850"/>
    </source>
</evidence>
<dbReference type="InterPro" id="IPR011701">
    <property type="entry name" value="MFS"/>
</dbReference>
<evidence type="ECO:0000313" key="10">
    <source>
        <dbReference type="EMBL" id="GIL25342.1"/>
    </source>
</evidence>
<evidence type="ECO:0000256" key="4">
    <source>
        <dbReference type="ARBA" id="ARBA00022475"/>
    </source>
</evidence>
<dbReference type="AlphaFoldDB" id="A0A8J4EHS9"/>
<sequence length="465" mass="46911">MSLIASSRRPLAGDAHAPSRHATATLTAAVLGFFVITLDATIVNVALPSIRHALGGGITGLQWVVDGYTLMFAALLLSAGALSDRIGARRAFAGGLLLFVVASVACGLAPSLPLLVAARVVQGIGAAVTMPTSMALVRHAFPDPARRARAVGVWAMGGAVAAAAGPVLGGLLSLASWRMIFWINLPVGVLTLLLLVRAPQSPTRPARLDWIGQVTGILAMGGLTFAAIEAGAAGITAPRVLGAAGLAVVAFAAFVAAQARGPHPMVPLSLFRSATVVVATGIGFAFMVGFYGLPFLFSLYFQQQHGLSALAAGLAFLPMMVLSACLTPFSARIAERTGPRVPIIAGLVLIAAGSVALALAPASAPVWVSALLLIPVGLAGPLVMPPTTALLLEHVPAHRTGIASGVFNTSRQVGGALAVAVFGALISASTGFQHGLRVSLALAAAVALIAAVAAVRVGGNRRADA</sequence>
<gene>
    <name evidence="10" type="primary">mmr_2</name>
    <name evidence="10" type="ORF">NUM_05970</name>
</gene>
<evidence type="ECO:0000256" key="3">
    <source>
        <dbReference type="ARBA" id="ARBA00022448"/>
    </source>
</evidence>
<feature type="transmembrane region" description="Helical" evidence="8">
    <location>
        <begin position="240"/>
        <end position="257"/>
    </location>
</feature>
<feature type="transmembrane region" description="Helical" evidence="8">
    <location>
        <begin position="208"/>
        <end position="228"/>
    </location>
</feature>
<keyword evidence="4" id="KW-1003">Cell membrane</keyword>
<evidence type="ECO:0000256" key="2">
    <source>
        <dbReference type="ARBA" id="ARBA00008537"/>
    </source>
</evidence>
<evidence type="ECO:0000256" key="8">
    <source>
        <dbReference type="SAM" id="Phobius"/>
    </source>
</evidence>
<dbReference type="Gene3D" id="1.20.1250.20">
    <property type="entry name" value="MFS general substrate transporter like domains"/>
    <property type="match status" value="1"/>
</dbReference>
<evidence type="ECO:0000256" key="5">
    <source>
        <dbReference type="ARBA" id="ARBA00022692"/>
    </source>
</evidence>
<dbReference type="EMBL" id="BOPO01000006">
    <property type="protein sequence ID" value="GIL25342.1"/>
    <property type="molecule type" value="Genomic_DNA"/>
</dbReference>
<feature type="transmembrane region" description="Helical" evidence="8">
    <location>
        <begin position="341"/>
        <end position="360"/>
    </location>
</feature>